<feature type="transmembrane region" description="Helical" evidence="7">
    <location>
        <begin position="220"/>
        <end position="238"/>
    </location>
</feature>
<dbReference type="PANTHER" id="PTHR23517">
    <property type="entry name" value="RESISTANCE PROTEIN MDTM, PUTATIVE-RELATED-RELATED"/>
    <property type="match status" value="1"/>
</dbReference>
<keyword evidence="2" id="KW-0813">Transport</keyword>
<evidence type="ECO:0000256" key="3">
    <source>
        <dbReference type="ARBA" id="ARBA00022475"/>
    </source>
</evidence>
<evidence type="ECO:0000313" key="8">
    <source>
        <dbReference type="EMBL" id="GGE23234.1"/>
    </source>
</evidence>
<dbReference type="GO" id="GO:0005886">
    <property type="term" value="C:plasma membrane"/>
    <property type="evidence" value="ECO:0007669"/>
    <property type="project" value="UniProtKB-SubCell"/>
</dbReference>
<organism evidence="8 9">
    <name type="scientific">Streptococcus himalayensis</name>
    <dbReference type="NCBI Taxonomy" id="1888195"/>
    <lineage>
        <taxon>Bacteria</taxon>
        <taxon>Bacillati</taxon>
        <taxon>Bacillota</taxon>
        <taxon>Bacilli</taxon>
        <taxon>Lactobacillales</taxon>
        <taxon>Streptococcaceae</taxon>
        <taxon>Streptococcus</taxon>
    </lineage>
</organism>
<dbReference type="GO" id="GO:0022857">
    <property type="term" value="F:transmembrane transporter activity"/>
    <property type="evidence" value="ECO:0007669"/>
    <property type="project" value="InterPro"/>
</dbReference>
<feature type="transmembrane region" description="Helical" evidence="7">
    <location>
        <begin position="77"/>
        <end position="95"/>
    </location>
</feature>
<keyword evidence="9" id="KW-1185">Reference proteome</keyword>
<keyword evidence="6 7" id="KW-0472">Membrane</keyword>
<reference evidence="8" key="2">
    <citation type="submission" date="2020-09" db="EMBL/GenBank/DDBJ databases">
        <authorList>
            <person name="Sun Q."/>
            <person name="Zhou Y."/>
        </authorList>
    </citation>
    <scope>NUCLEOTIDE SEQUENCE</scope>
    <source>
        <strain evidence="8">CGMCC 1.15533</strain>
    </source>
</reference>
<dbReference type="SUPFAM" id="SSF103473">
    <property type="entry name" value="MFS general substrate transporter"/>
    <property type="match status" value="1"/>
</dbReference>
<dbReference type="AlphaFoldDB" id="A0A917A295"/>
<dbReference type="PANTHER" id="PTHR23517:SF3">
    <property type="entry name" value="INTEGRAL MEMBRANE TRANSPORT PROTEIN"/>
    <property type="match status" value="1"/>
</dbReference>
<feature type="transmembrane region" description="Helical" evidence="7">
    <location>
        <begin position="356"/>
        <end position="376"/>
    </location>
</feature>
<evidence type="ECO:0000313" key="9">
    <source>
        <dbReference type="Proteomes" id="UP000660801"/>
    </source>
</evidence>
<evidence type="ECO:0000256" key="1">
    <source>
        <dbReference type="ARBA" id="ARBA00004651"/>
    </source>
</evidence>
<protein>
    <submittedName>
        <fullName evidence="8">MFS transporter</fullName>
    </submittedName>
</protein>
<evidence type="ECO:0000256" key="5">
    <source>
        <dbReference type="ARBA" id="ARBA00022989"/>
    </source>
</evidence>
<dbReference type="Pfam" id="PF07690">
    <property type="entry name" value="MFS_1"/>
    <property type="match status" value="1"/>
</dbReference>
<feature type="transmembrane region" description="Helical" evidence="7">
    <location>
        <begin position="21"/>
        <end position="39"/>
    </location>
</feature>
<feature type="transmembrane region" description="Helical" evidence="7">
    <location>
        <begin position="167"/>
        <end position="186"/>
    </location>
</feature>
<dbReference type="InterPro" id="IPR011701">
    <property type="entry name" value="MFS"/>
</dbReference>
<feature type="transmembrane region" description="Helical" evidence="7">
    <location>
        <begin position="382"/>
        <end position="400"/>
    </location>
</feature>
<feature type="transmembrane region" description="Helical" evidence="7">
    <location>
        <begin position="293"/>
        <end position="311"/>
    </location>
</feature>
<reference evidence="8" key="1">
    <citation type="journal article" date="2014" name="Int. J. Syst. Evol. Microbiol.">
        <title>Complete genome sequence of Corynebacterium casei LMG S-19264T (=DSM 44701T), isolated from a smear-ripened cheese.</title>
        <authorList>
            <consortium name="US DOE Joint Genome Institute (JGI-PGF)"/>
            <person name="Walter F."/>
            <person name="Albersmeier A."/>
            <person name="Kalinowski J."/>
            <person name="Ruckert C."/>
        </authorList>
    </citation>
    <scope>NUCLEOTIDE SEQUENCE</scope>
    <source>
        <strain evidence="8">CGMCC 1.15533</strain>
    </source>
</reference>
<dbReference type="InterPro" id="IPR050171">
    <property type="entry name" value="MFS_Transporters"/>
</dbReference>
<dbReference type="Gene3D" id="1.20.1250.20">
    <property type="entry name" value="MFS general substrate transporter like domains"/>
    <property type="match status" value="1"/>
</dbReference>
<feature type="transmembrane region" description="Helical" evidence="7">
    <location>
        <begin position="45"/>
        <end position="65"/>
    </location>
</feature>
<comment type="caution">
    <text evidence="8">The sequence shown here is derived from an EMBL/GenBank/DDBJ whole genome shotgun (WGS) entry which is preliminary data.</text>
</comment>
<gene>
    <name evidence="8" type="ORF">GCM10011510_00360</name>
</gene>
<keyword evidence="3" id="KW-1003">Cell membrane</keyword>
<comment type="subcellular location">
    <subcellularLocation>
        <location evidence="1">Cell membrane</location>
        <topology evidence="1">Multi-pass membrane protein</topology>
    </subcellularLocation>
</comment>
<dbReference type="InterPro" id="IPR036259">
    <property type="entry name" value="MFS_trans_sf"/>
</dbReference>
<keyword evidence="5 7" id="KW-1133">Transmembrane helix</keyword>
<evidence type="ECO:0000256" key="6">
    <source>
        <dbReference type="ARBA" id="ARBA00023136"/>
    </source>
</evidence>
<dbReference type="EMBL" id="BMJN01000001">
    <property type="protein sequence ID" value="GGE23234.1"/>
    <property type="molecule type" value="Genomic_DNA"/>
</dbReference>
<evidence type="ECO:0000256" key="7">
    <source>
        <dbReference type="SAM" id="Phobius"/>
    </source>
</evidence>
<evidence type="ECO:0000256" key="4">
    <source>
        <dbReference type="ARBA" id="ARBA00022692"/>
    </source>
</evidence>
<dbReference type="Proteomes" id="UP000660801">
    <property type="component" value="Unassembled WGS sequence"/>
</dbReference>
<evidence type="ECO:0000256" key="2">
    <source>
        <dbReference type="ARBA" id="ARBA00022448"/>
    </source>
</evidence>
<accession>A0A917A295</accession>
<proteinExistence type="predicted"/>
<name>A0A917A295_9STRE</name>
<sequence length="408" mass="46144">MIMKEFFALPKQIQIREGFKFLTAMLGNTIFPFMALYYSHYFGNFWTGILLIVTQLVNFVSTLYGGHLTDSLGRKKVTDFGNLGVCLGFVMVVLANIPHHVFPLLTFWGFLVVEAMHHFSQPAYEAMLIDLTDESNRKFVYTISYWLVNIAVMLGAGLAGLFYESHFFELVLAMALLYLLIFYYMWKHFEETQPTDAIFSHGTGVWDIFQNYGDILKDRVFLMYVAGCVGSACIWLQIDTWLPIHYAQNFQVTSLFGVTITGPKMLSLSVFINTFMIVFLMTHVSKWTKKLPVLPQYIIGFLTFATGIFLAMQFRTLLGIALAAVLYTIGEMLQVPASQLLRIEMMDEDKLGSYSGFLALAQPLGNILAGMMVSLTALTGPLGLQISFLIIVEISLSMIIKAEKLHRK</sequence>
<feature type="transmembrane region" description="Helical" evidence="7">
    <location>
        <begin position="139"/>
        <end position="161"/>
    </location>
</feature>
<keyword evidence="4 7" id="KW-0812">Transmembrane</keyword>
<feature type="transmembrane region" description="Helical" evidence="7">
    <location>
        <begin position="258"/>
        <end position="281"/>
    </location>
</feature>
<feature type="transmembrane region" description="Helical" evidence="7">
    <location>
        <begin position="317"/>
        <end position="335"/>
    </location>
</feature>
<feature type="transmembrane region" description="Helical" evidence="7">
    <location>
        <begin position="101"/>
        <end position="119"/>
    </location>
</feature>